<name>A0AB34JHI6_PRYPA</name>
<evidence type="ECO:0000313" key="3">
    <source>
        <dbReference type="Proteomes" id="UP001515480"/>
    </source>
</evidence>
<reference evidence="2 3" key="1">
    <citation type="journal article" date="2024" name="Science">
        <title>Giant polyketide synthase enzymes in the biosynthesis of giant marine polyether toxins.</title>
        <authorList>
            <person name="Fallon T.R."/>
            <person name="Shende V.V."/>
            <person name="Wierzbicki I.H."/>
            <person name="Pendleton A.L."/>
            <person name="Watervoot N.F."/>
            <person name="Auber R.P."/>
            <person name="Gonzalez D.J."/>
            <person name="Wisecaver J.H."/>
            <person name="Moore B.S."/>
        </authorList>
    </citation>
    <scope>NUCLEOTIDE SEQUENCE [LARGE SCALE GENOMIC DNA]</scope>
    <source>
        <strain evidence="2 3">12B1</strain>
    </source>
</reference>
<proteinExistence type="predicted"/>
<accession>A0AB34JHI6</accession>
<dbReference type="EMBL" id="JBGBPQ010000008">
    <property type="protein sequence ID" value="KAL1520360.1"/>
    <property type="molecule type" value="Genomic_DNA"/>
</dbReference>
<dbReference type="AlphaFoldDB" id="A0AB34JHI6"/>
<dbReference type="Proteomes" id="UP001515480">
    <property type="component" value="Unassembled WGS sequence"/>
</dbReference>
<evidence type="ECO:0000313" key="2">
    <source>
        <dbReference type="EMBL" id="KAL1520360.1"/>
    </source>
</evidence>
<feature type="region of interest" description="Disordered" evidence="1">
    <location>
        <begin position="308"/>
        <end position="329"/>
    </location>
</feature>
<comment type="caution">
    <text evidence="2">The sequence shown here is derived from an EMBL/GenBank/DDBJ whole genome shotgun (WGS) entry which is preliminary data.</text>
</comment>
<evidence type="ECO:0000256" key="1">
    <source>
        <dbReference type="SAM" id="MobiDB-lite"/>
    </source>
</evidence>
<gene>
    <name evidence="2" type="ORF">AB1Y20_021949</name>
</gene>
<organism evidence="2 3">
    <name type="scientific">Prymnesium parvum</name>
    <name type="common">Toxic golden alga</name>
    <dbReference type="NCBI Taxonomy" id="97485"/>
    <lineage>
        <taxon>Eukaryota</taxon>
        <taxon>Haptista</taxon>
        <taxon>Haptophyta</taxon>
        <taxon>Prymnesiophyceae</taxon>
        <taxon>Prymnesiales</taxon>
        <taxon>Prymnesiaceae</taxon>
        <taxon>Prymnesium</taxon>
    </lineage>
</organism>
<sequence length="363" mass="40845">MLRSLGTRLFSRACAPSRGLSMKAKAARLDKDARRMLYERAVNMKFPNRTATADDIYKFLDAQFAGKMKPSFDLLIHMNRKVQAEKTDAKMAYATHQGYVASMRPINTTAVHELIKTCYLLRDYETLMHALKIGGYNQLFFTADLEPLQELVDALAGEREYELLEQVHKHVFPELIFKPRDRSAFHNEVVQVFVDAEEFARAQRVLQRLLNHKWKVSGRLIDYAITTVRRLEEEGEGGSAATDAPQDEKDLSDGNASGEADAVTGMELPTALARLTFADCRSDAVEALGDRLHELPQDLQDALLNKDGTAPTRKRIPVPQPPRKSYGPNGLERLLGGNPAGEPCRRLELRQCGILQKCCYSHE</sequence>
<feature type="region of interest" description="Disordered" evidence="1">
    <location>
        <begin position="232"/>
        <end position="259"/>
    </location>
</feature>
<keyword evidence="3" id="KW-1185">Reference proteome</keyword>
<protein>
    <submittedName>
        <fullName evidence="2">Uncharacterized protein</fullName>
    </submittedName>
</protein>